<dbReference type="Pfam" id="PF18557">
    <property type="entry name" value="NepR"/>
    <property type="match status" value="1"/>
</dbReference>
<evidence type="ECO:0000313" key="3">
    <source>
        <dbReference type="Proteomes" id="UP000244081"/>
    </source>
</evidence>
<evidence type="ECO:0000259" key="1">
    <source>
        <dbReference type="Pfam" id="PF18557"/>
    </source>
</evidence>
<proteinExistence type="predicted"/>
<feature type="domain" description="Anti-sigma factor NepR" evidence="1">
    <location>
        <begin position="24"/>
        <end position="57"/>
    </location>
</feature>
<dbReference type="EMBL" id="QAYG01000001">
    <property type="protein sequence ID" value="PTW62944.1"/>
    <property type="molecule type" value="Genomic_DNA"/>
</dbReference>
<dbReference type="OrthoDB" id="8454456at2"/>
<evidence type="ECO:0000313" key="2">
    <source>
        <dbReference type="EMBL" id="PTW62944.1"/>
    </source>
</evidence>
<dbReference type="InterPro" id="IPR041649">
    <property type="entry name" value="NepR"/>
</dbReference>
<sequence length="67" mass="7436">MKRDIMADGDDGRSERSGFSEDIQAKIGNQLKSIYDSVLDEPVPDRIAGLLKQLEQAGETSKNRGRE</sequence>
<comment type="caution">
    <text evidence="2">The sequence shown here is derived from an EMBL/GenBank/DDBJ whole genome shotgun (WGS) entry which is preliminary data.</text>
</comment>
<name>A0A2T5VGR4_9HYPH</name>
<accession>A0A2T5VGR4</accession>
<organism evidence="2 3">
    <name type="scientific">Breoghania corrubedonensis</name>
    <dbReference type="NCBI Taxonomy" id="665038"/>
    <lineage>
        <taxon>Bacteria</taxon>
        <taxon>Pseudomonadati</taxon>
        <taxon>Pseudomonadota</taxon>
        <taxon>Alphaproteobacteria</taxon>
        <taxon>Hyphomicrobiales</taxon>
        <taxon>Stappiaceae</taxon>
        <taxon>Breoghania</taxon>
    </lineage>
</organism>
<protein>
    <recommendedName>
        <fullName evidence="1">Anti-sigma factor NepR domain-containing protein</fullName>
    </recommendedName>
</protein>
<dbReference type="Proteomes" id="UP000244081">
    <property type="component" value="Unassembled WGS sequence"/>
</dbReference>
<gene>
    <name evidence="2" type="ORF">C8N35_101993</name>
</gene>
<dbReference type="AlphaFoldDB" id="A0A2T5VGR4"/>
<keyword evidence="3" id="KW-1185">Reference proteome</keyword>
<reference evidence="2 3" key="1">
    <citation type="submission" date="2018-04" db="EMBL/GenBank/DDBJ databases">
        <title>Genomic Encyclopedia of Archaeal and Bacterial Type Strains, Phase II (KMG-II): from individual species to whole genera.</title>
        <authorList>
            <person name="Goeker M."/>
        </authorList>
    </citation>
    <scope>NUCLEOTIDE SEQUENCE [LARGE SCALE GENOMIC DNA]</scope>
    <source>
        <strain evidence="2 3">DSM 23382</strain>
    </source>
</reference>